<feature type="binding site" evidence="4">
    <location>
        <position position="272"/>
    </location>
    <ligand>
        <name>Zn(2+)</name>
        <dbReference type="ChEBI" id="CHEBI:29105"/>
        <label>1</label>
    </ligand>
</feature>
<feature type="binding site" evidence="4">
    <location>
        <position position="30"/>
    </location>
    <ligand>
        <name>Zn(2+)</name>
        <dbReference type="ChEBI" id="CHEBI:29105"/>
        <label>1</label>
    </ligand>
</feature>
<dbReference type="EMBL" id="RFFJ01000049">
    <property type="protein sequence ID" value="RMI41133.1"/>
    <property type="molecule type" value="Genomic_DNA"/>
</dbReference>
<keyword evidence="7" id="KW-1185">Reference proteome</keyword>
<evidence type="ECO:0000256" key="2">
    <source>
        <dbReference type="ARBA" id="ARBA00022801"/>
    </source>
</evidence>
<name>A0A3M2LX46_9ACTN</name>
<protein>
    <submittedName>
        <fullName evidence="6">Phosphotriesterase</fullName>
    </submittedName>
</protein>
<dbReference type="Pfam" id="PF02126">
    <property type="entry name" value="PTE"/>
    <property type="match status" value="1"/>
</dbReference>
<evidence type="ECO:0000256" key="4">
    <source>
        <dbReference type="PIRSR" id="PIRSR601559-51"/>
    </source>
</evidence>
<feature type="binding site" description="via carbamate group" evidence="4">
    <location>
        <position position="153"/>
    </location>
    <ligand>
        <name>Zn(2+)</name>
        <dbReference type="ChEBI" id="CHEBI:29105"/>
        <label>2</label>
    </ligand>
</feature>
<reference evidence="6 7" key="1">
    <citation type="submission" date="2018-10" db="EMBL/GenBank/DDBJ databases">
        <title>Isolation, diversity and antifungal activity of actinobacteria from wheat.</title>
        <authorList>
            <person name="Han C."/>
        </authorList>
    </citation>
    <scope>NUCLEOTIDE SEQUENCE [LARGE SCALE GENOMIC DNA]</scope>
    <source>
        <strain evidence="6 7">NEAU-YY642</strain>
    </source>
</reference>
<feature type="binding site" evidence="4">
    <location>
        <position position="215"/>
    </location>
    <ligand>
        <name>Zn(2+)</name>
        <dbReference type="ChEBI" id="CHEBI:29105"/>
        <label>2</label>
    </ligand>
</feature>
<evidence type="ECO:0000256" key="3">
    <source>
        <dbReference type="PIRSR" id="PIRSR601559-50"/>
    </source>
</evidence>
<keyword evidence="2" id="KW-0378">Hydrolase</keyword>
<dbReference type="Gene3D" id="3.20.20.140">
    <property type="entry name" value="Metal-dependent hydrolases"/>
    <property type="match status" value="1"/>
</dbReference>
<dbReference type="PANTHER" id="PTHR10819">
    <property type="entry name" value="PHOSPHOTRIESTERASE-RELATED"/>
    <property type="match status" value="1"/>
</dbReference>
<dbReference type="InterPro" id="IPR017947">
    <property type="entry name" value="AryldialkylPase_Zn-BS"/>
</dbReference>
<dbReference type="PROSITE" id="PS51347">
    <property type="entry name" value="PHOSPHOTRIESTERASE_2"/>
    <property type="match status" value="1"/>
</dbReference>
<comment type="caution">
    <text evidence="6">The sequence shown here is derived from an EMBL/GenBank/DDBJ whole genome shotgun (WGS) entry which is preliminary data.</text>
</comment>
<keyword evidence="1 4" id="KW-0479">Metal-binding</keyword>
<dbReference type="PANTHER" id="PTHR10819:SF3">
    <property type="entry name" value="PHOSPHOTRIESTERASE-RELATED PROTEIN"/>
    <property type="match status" value="1"/>
</dbReference>
<evidence type="ECO:0000313" key="7">
    <source>
        <dbReference type="Proteomes" id="UP000278673"/>
    </source>
</evidence>
<dbReference type="GO" id="GO:0008270">
    <property type="term" value="F:zinc ion binding"/>
    <property type="evidence" value="ECO:0007669"/>
    <property type="project" value="InterPro"/>
</dbReference>
<dbReference type="InterPro" id="IPR001559">
    <property type="entry name" value="Phosphotriesterase"/>
</dbReference>
<proteinExistence type="inferred from homology"/>
<accession>A0A3M2LX46</accession>
<feature type="binding site" description="via carbamate group" evidence="4">
    <location>
        <position position="153"/>
    </location>
    <ligand>
        <name>Zn(2+)</name>
        <dbReference type="ChEBI" id="CHEBI:29105"/>
        <label>1</label>
    </ligand>
</feature>
<feature type="binding site" evidence="4">
    <location>
        <position position="186"/>
    </location>
    <ligand>
        <name>Zn(2+)</name>
        <dbReference type="ChEBI" id="CHEBI:29105"/>
        <label>2</label>
    </ligand>
</feature>
<sequence>MGDSDSLEPVLVNTATGAVPVEDLGITLMHEHIFVLSTEVHQNNLQLWDEQAQIDNAVRMLRAAAERGVKTIVDLTVIGQGRFIPRIKEVAKRLPELNIVVATGVYTYNEEPMYFAFRGPGRVFEGPDPMAELFIRDITQGIGDTGVRASVLKCATETEHLPEGVERVLRSTAQAHRETGVPIQTHSNALARNGTLQQKVFAEEGVDLSRVVIGHSGDTDDIDYLRQLLDAGSYLGMDRFGMEFIAPPEQRVETVAALVHAGYTDQLVLSHDCPCFLDYLTTDQRDMVAPDWNFTYLHDQVLPALRKADVSDEQIHTMLVENPRRVFSRNAPY</sequence>
<dbReference type="AlphaFoldDB" id="A0A3M2LX46"/>
<gene>
    <name evidence="6" type="ORF">EBN88_11595</name>
</gene>
<feature type="binding site" evidence="4">
    <location>
        <position position="32"/>
    </location>
    <ligand>
        <name>Zn(2+)</name>
        <dbReference type="ChEBI" id="CHEBI:29105"/>
        <label>1</label>
    </ligand>
</feature>
<comment type="cofactor">
    <cofactor evidence="4">
        <name>a divalent metal cation</name>
        <dbReference type="ChEBI" id="CHEBI:60240"/>
    </cofactor>
    <text evidence="4">Binds 2 divalent metal cations per subunit.</text>
</comment>
<feature type="modified residue" description="N6-carboxylysine" evidence="3 5">
    <location>
        <position position="153"/>
    </location>
</feature>
<organism evidence="6 7">
    <name type="scientific">Streptomyces triticirhizae</name>
    <dbReference type="NCBI Taxonomy" id="2483353"/>
    <lineage>
        <taxon>Bacteria</taxon>
        <taxon>Bacillati</taxon>
        <taxon>Actinomycetota</taxon>
        <taxon>Actinomycetes</taxon>
        <taxon>Kitasatosporales</taxon>
        <taxon>Streptomycetaceae</taxon>
        <taxon>Streptomyces</taxon>
    </lineage>
</organism>
<dbReference type="Proteomes" id="UP000278673">
    <property type="component" value="Unassembled WGS sequence"/>
</dbReference>
<comment type="similarity">
    <text evidence="5">Belongs to the metallo-dependent hydrolases superfamily. Phosphotriesterase family.</text>
</comment>
<dbReference type="PIRSF" id="PIRSF016839">
    <property type="entry name" value="PhP"/>
    <property type="match status" value="1"/>
</dbReference>
<evidence type="ECO:0000256" key="1">
    <source>
        <dbReference type="ARBA" id="ARBA00022723"/>
    </source>
</evidence>
<dbReference type="PROSITE" id="PS01322">
    <property type="entry name" value="PHOSPHOTRIESTERASE_1"/>
    <property type="match status" value="1"/>
</dbReference>
<dbReference type="InterPro" id="IPR032466">
    <property type="entry name" value="Metal_Hydrolase"/>
</dbReference>
<evidence type="ECO:0000313" key="6">
    <source>
        <dbReference type="EMBL" id="RMI41133.1"/>
    </source>
</evidence>
<dbReference type="SUPFAM" id="SSF51556">
    <property type="entry name" value="Metallo-dependent hydrolases"/>
    <property type="match status" value="1"/>
</dbReference>
<dbReference type="GO" id="GO:0016788">
    <property type="term" value="F:hydrolase activity, acting on ester bonds"/>
    <property type="evidence" value="ECO:0007669"/>
    <property type="project" value="InterPro"/>
</dbReference>
<evidence type="ECO:0000256" key="5">
    <source>
        <dbReference type="PROSITE-ProRule" id="PRU00679"/>
    </source>
</evidence>
<dbReference type="RefSeq" id="WP_122183755.1">
    <property type="nucleotide sequence ID" value="NZ_RFFJ01000049.1"/>
</dbReference>